<proteinExistence type="predicted"/>
<keyword evidence="2" id="KW-1185">Reference proteome</keyword>
<gene>
    <name evidence="1" type="ORF">BS47DRAFT_1490470</name>
</gene>
<evidence type="ECO:0000313" key="2">
    <source>
        <dbReference type="Proteomes" id="UP000886523"/>
    </source>
</evidence>
<accession>A0A9P6ADN8</accession>
<organism evidence="1 2">
    <name type="scientific">Hydnum rufescens UP504</name>
    <dbReference type="NCBI Taxonomy" id="1448309"/>
    <lineage>
        <taxon>Eukaryota</taxon>
        <taxon>Fungi</taxon>
        <taxon>Dikarya</taxon>
        <taxon>Basidiomycota</taxon>
        <taxon>Agaricomycotina</taxon>
        <taxon>Agaricomycetes</taxon>
        <taxon>Cantharellales</taxon>
        <taxon>Hydnaceae</taxon>
        <taxon>Hydnum</taxon>
    </lineage>
</organism>
<sequence length="140" mass="15553">MLVPADVLLASSSVLRSYSLLAPGSQPRLTPQLPFLSIVLSIMSPSFFFHGDEGVLPFQALIFPPSFFAAPHRTLVLSSTSHAKYFLIVLWLHSMESNLYQSVSGLSFCEKAQWTWLPVSGYRLSGSRSVFLLWNFLAAN</sequence>
<evidence type="ECO:0000313" key="1">
    <source>
        <dbReference type="EMBL" id="KAF9503249.1"/>
    </source>
</evidence>
<dbReference type="AlphaFoldDB" id="A0A9P6ADN8"/>
<comment type="caution">
    <text evidence="1">The sequence shown here is derived from an EMBL/GenBank/DDBJ whole genome shotgun (WGS) entry which is preliminary data.</text>
</comment>
<name>A0A9P6ADN8_9AGAM</name>
<protein>
    <submittedName>
        <fullName evidence="1">Uncharacterized protein</fullName>
    </submittedName>
</protein>
<dbReference type="Proteomes" id="UP000886523">
    <property type="component" value="Unassembled WGS sequence"/>
</dbReference>
<dbReference type="EMBL" id="MU129402">
    <property type="protein sequence ID" value="KAF9503249.1"/>
    <property type="molecule type" value="Genomic_DNA"/>
</dbReference>
<reference evidence="1" key="1">
    <citation type="journal article" date="2020" name="Nat. Commun.">
        <title>Large-scale genome sequencing of mycorrhizal fungi provides insights into the early evolution of symbiotic traits.</title>
        <authorList>
            <person name="Miyauchi S."/>
            <person name="Kiss E."/>
            <person name="Kuo A."/>
            <person name="Drula E."/>
            <person name="Kohler A."/>
            <person name="Sanchez-Garcia M."/>
            <person name="Morin E."/>
            <person name="Andreopoulos B."/>
            <person name="Barry K.W."/>
            <person name="Bonito G."/>
            <person name="Buee M."/>
            <person name="Carver A."/>
            <person name="Chen C."/>
            <person name="Cichocki N."/>
            <person name="Clum A."/>
            <person name="Culley D."/>
            <person name="Crous P.W."/>
            <person name="Fauchery L."/>
            <person name="Girlanda M."/>
            <person name="Hayes R.D."/>
            <person name="Keri Z."/>
            <person name="LaButti K."/>
            <person name="Lipzen A."/>
            <person name="Lombard V."/>
            <person name="Magnuson J."/>
            <person name="Maillard F."/>
            <person name="Murat C."/>
            <person name="Nolan M."/>
            <person name="Ohm R.A."/>
            <person name="Pangilinan J."/>
            <person name="Pereira M.F."/>
            <person name="Perotto S."/>
            <person name="Peter M."/>
            <person name="Pfister S."/>
            <person name="Riley R."/>
            <person name="Sitrit Y."/>
            <person name="Stielow J.B."/>
            <person name="Szollosi G."/>
            <person name="Zifcakova L."/>
            <person name="Stursova M."/>
            <person name="Spatafora J.W."/>
            <person name="Tedersoo L."/>
            <person name="Vaario L.M."/>
            <person name="Yamada A."/>
            <person name="Yan M."/>
            <person name="Wang P."/>
            <person name="Xu J."/>
            <person name="Bruns T."/>
            <person name="Baldrian P."/>
            <person name="Vilgalys R."/>
            <person name="Dunand C."/>
            <person name="Henrissat B."/>
            <person name="Grigoriev I.V."/>
            <person name="Hibbett D."/>
            <person name="Nagy L.G."/>
            <person name="Martin F.M."/>
        </authorList>
    </citation>
    <scope>NUCLEOTIDE SEQUENCE</scope>
    <source>
        <strain evidence="1">UP504</strain>
    </source>
</reference>